<comment type="caution">
    <text evidence="8">The sequence shown here is derived from an EMBL/GenBank/DDBJ whole genome shotgun (WGS) entry which is preliminary data.</text>
</comment>
<evidence type="ECO:0000256" key="1">
    <source>
        <dbReference type="ARBA" id="ARBA00001917"/>
    </source>
</evidence>
<evidence type="ECO:0000256" key="5">
    <source>
        <dbReference type="ARBA" id="ARBA00023002"/>
    </source>
</evidence>
<dbReference type="RefSeq" id="WP_386740980.1">
    <property type="nucleotide sequence ID" value="NZ_JBHSMG010000004.1"/>
</dbReference>
<evidence type="ECO:0000259" key="7">
    <source>
        <dbReference type="Pfam" id="PF10590"/>
    </source>
</evidence>
<keyword evidence="5" id="KW-0560">Oxidoreductase</keyword>
<comment type="cofactor">
    <cofactor evidence="1">
        <name>FMN</name>
        <dbReference type="ChEBI" id="CHEBI:58210"/>
    </cofactor>
</comment>
<dbReference type="InterPro" id="IPR011576">
    <property type="entry name" value="Pyridox_Oxase_N"/>
</dbReference>
<dbReference type="SUPFAM" id="SSF50475">
    <property type="entry name" value="FMN-binding split barrel"/>
    <property type="match status" value="1"/>
</dbReference>
<keyword evidence="3" id="KW-0285">Flavoprotein</keyword>
<gene>
    <name evidence="8" type="ORF">ACFPJ4_13535</name>
</gene>
<dbReference type="Proteomes" id="UP001596039">
    <property type="component" value="Unassembled WGS sequence"/>
</dbReference>
<dbReference type="Pfam" id="PF10590">
    <property type="entry name" value="PNP_phzG_C"/>
    <property type="match status" value="1"/>
</dbReference>
<comment type="similarity">
    <text evidence="2">Belongs to the pyridoxamine 5'-phosphate oxidase family.</text>
</comment>
<dbReference type="InterPro" id="IPR019576">
    <property type="entry name" value="Pyridoxamine_oxidase_dimer_C"/>
</dbReference>
<keyword evidence="9" id="KW-1185">Reference proteome</keyword>
<name>A0ABW0NS79_9MICO</name>
<evidence type="ECO:0000259" key="6">
    <source>
        <dbReference type="Pfam" id="PF01243"/>
    </source>
</evidence>
<evidence type="ECO:0000256" key="3">
    <source>
        <dbReference type="ARBA" id="ARBA00022630"/>
    </source>
</evidence>
<dbReference type="PANTHER" id="PTHR10851:SF0">
    <property type="entry name" value="PYRIDOXINE-5'-PHOSPHATE OXIDASE"/>
    <property type="match status" value="1"/>
</dbReference>
<proteinExistence type="inferred from homology"/>
<dbReference type="PANTHER" id="PTHR10851">
    <property type="entry name" value="PYRIDOXINE-5-PHOSPHATE OXIDASE"/>
    <property type="match status" value="1"/>
</dbReference>
<reference evidence="9" key="1">
    <citation type="journal article" date="2019" name="Int. J. Syst. Evol. Microbiol.">
        <title>The Global Catalogue of Microorganisms (GCM) 10K type strain sequencing project: providing services to taxonomists for standard genome sequencing and annotation.</title>
        <authorList>
            <consortium name="The Broad Institute Genomics Platform"/>
            <consortium name="The Broad Institute Genome Sequencing Center for Infectious Disease"/>
            <person name="Wu L."/>
            <person name="Ma J."/>
        </authorList>
    </citation>
    <scope>NUCLEOTIDE SEQUENCE [LARGE SCALE GENOMIC DNA]</scope>
    <source>
        <strain evidence="9">CGMCC 4.6997</strain>
    </source>
</reference>
<dbReference type="Pfam" id="PF01243">
    <property type="entry name" value="PNPOx_N"/>
    <property type="match status" value="1"/>
</dbReference>
<feature type="domain" description="Pyridoxamine 5'-phosphate oxidase N-terminal" evidence="6">
    <location>
        <begin position="37"/>
        <end position="124"/>
    </location>
</feature>
<keyword evidence="4" id="KW-0288">FMN</keyword>
<dbReference type="InterPro" id="IPR000659">
    <property type="entry name" value="Pyridox_Oxase"/>
</dbReference>
<feature type="domain" description="Pyridoxine 5'-phosphate oxidase dimerisation C-terminal" evidence="7">
    <location>
        <begin position="165"/>
        <end position="211"/>
    </location>
</feature>
<dbReference type="Gene3D" id="2.30.110.10">
    <property type="entry name" value="Electron Transport, Fmn-binding Protein, Chain A"/>
    <property type="match status" value="1"/>
</dbReference>
<evidence type="ECO:0000313" key="8">
    <source>
        <dbReference type="EMBL" id="MFC5503264.1"/>
    </source>
</evidence>
<dbReference type="InterPro" id="IPR012349">
    <property type="entry name" value="Split_barrel_FMN-bd"/>
</dbReference>
<evidence type="ECO:0000256" key="2">
    <source>
        <dbReference type="ARBA" id="ARBA00007301"/>
    </source>
</evidence>
<organism evidence="8 9">
    <name type="scientific">Lysinimonas soli</name>
    <dbReference type="NCBI Taxonomy" id="1074233"/>
    <lineage>
        <taxon>Bacteria</taxon>
        <taxon>Bacillati</taxon>
        <taxon>Actinomycetota</taxon>
        <taxon>Actinomycetes</taxon>
        <taxon>Micrococcales</taxon>
        <taxon>Microbacteriaceae</taxon>
        <taxon>Lysinimonas</taxon>
    </lineage>
</organism>
<dbReference type="EMBL" id="JBHSMG010000004">
    <property type="protein sequence ID" value="MFC5503264.1"/>
    <property type="molecule type" value="Genomic_DNA"/>
</dbReference>
<accession>A0ABW0NS79</accession>
<evidence type="ECO:0000256" key="4">
    <source>
        <dbReference type="ARBA" id="ARBA00022643"/>
    </source>
</evidence>
<protein>
    <submittedName>
        <fullName evidence="8">Pyridoxamine 5'-phosphate oxidase family protein</fullName>
    </submittedName>
</protein>
<evidence type="ECO:0000313" key="9">
    <source>
        <dbReference type="Proteomes" id="UP001596039"/>
    </source>
</evidence>
<sequence>MTSEWQNASGELVFRDDWPEEPTPVLTEWLPDNEEPARPTMVVATVDESGAPDSRIQLLTAWDDHGFYFHTDTRSRKVAQLAHEPRVSFTVHLPAEAHQITVQGVAELADAAELEWAFAHRSAYLQQLAWQNTVEFASLPRLDRVSAWDAFAVDHVEGFTAPPTWTGYLVRPSRLTFWVGSTSTASRRVEYRRAAATGELSRSSWAVTQLAG</sequence>